<dbReference type="Pfam" id="PF02875">
    <property type="entry name" value="Mur_ligase_C"/>
    <property type="match status" value="1"/>
</dbReference>
<protein>
    <recommendedName>
        <fullName evidence="3">tetrahydrofolate synthase</fullName>
        <ecNumber evidence="3">6.3.2.17</ecNumber>
    </recommendedName>
    <alternativeName>
        <fullName evidence="9">Tetrahydrofolylpolyglutamate synthase</fullName>
    </alternativeName>
</protein>
<comment type="similarity">
    <text evidence="2 11">Belongs to the folylpolyglutamate synthase family.</text>
</comment>
<dbReference type="InterPro" id="IPR036565">
    <property type="entry name" value="Mur-like_cat_sf"/>
</dbReference>
<proteinExistence type="inferred from homology"/>
<keyword evidence="7 11" id="KW-0067">ATP-binding</keyword>
<evidence type="ECO:0000256" key="9">
    <source>
        <dbReference type="ARBA" id="ARBA00030592"/>
    </source>
</evidence>
<evidence type="ECO:0000256" key="7">
    <source>
        <dbReference type="ARBA" id="ARBA00022840"/>
    </source>
</evidence>
<keyword evidence="5" id="KW-0479">Metal-binding</keyword>
<feature type="domain" description="Mur ligase central" evidence="13">
    <location>
        <begin position="58"/>
        <end position="285"/>
    </location>
</feature>
<evidence type="ECO:0000256" key="4">
    <source>
        <dbReference type="ARBA" id="ARBA00022598"/>
    </source>
</evidence>
<evidence type="ECO:0000313" key="15">
    <source>
        <dbReference type="Proteomes" id="UP000005025"/>
    </source>
</evidence>
<dbReference type="InterPro" id="IPR004101">
    <property type="entry name" value="Mur_ligase_C"/>
</dbReference>
<keyword evidence="6 11" id="KW-0547">Nucleotide-binding</keyword>
<accession>H1LJR9</accession>
<dbReference type="GO" id="GO:0005524">
    <property type="term" value="F:ATP binding"/>
    <property type="evidence" value="ECO:0007669"/>
    <property type="project" value="UniProtKB-KW"/>
</dbReference>
<keyword evidence="4 11" id="KW-0436">Ligase</keyword>
<dbReference type="PATRIC" id="fig|797516.3.peg.2571"/>
<dbReference type="GO" id="GO:0004326">
    <property type="term" value="F:tetrahydrofolylpolyglutamate synthase activity"/>
    <property type="evidence" value="ECO:0007669"/>
    <property type="project" value="UniProtKB-EC"/>
</dbReference>
<dbReference type="GO" id="GO:0008841">
    <property type="term" value="F:dihydrofolate synthase activity"/>
    <property type="evidence" value="ECO:0007669"/>
    <property type="project" value="TreeGrafter"/>
</dbReference>
<evidence type="ECO:0000256" key="3">
    <source>
        <dbReference type="ARBA" id="ARBA00013025"/>
    </source>
</evidence>
<comment type="caution">
    <text evidence="14">The sequence shown here is derived from an EMBL/GenBank/DDBJ whole genome shotgun (WGS) entry which is preliminary data.</text>
</comment>
<dbReference type="AlphaFoldDB" id="H1LJR9"/>
<gene>
    <name evidence="14" type="ORF">HMPREF9104_02855</name>
</gene>
<dbReference type="InterPro" id="IPR018109">
    <property type="entry name" value="Folylpolyglutamate_synth_CS"/>
</dbReference>
<dbReference type="PROSITE" id="PS01011">
    <property type="entry name" value="FOLYLPOLYGLU_SYNT_1"/>
    <property type="match status" value="1"/>
</dbReference>
<comment type="cofactor">
    <cofactor evidence="1">
        <name>Mg(2+)</name>
        <dbReference type="ChEBI" id="CHEBI:18420"/>
    </cofactor>
</comment>
<dbReference type="PANTHER" id="PTHR11136:SF0">
    <property type="entry name" value="DIHYDROFOLATE SYNTHETASE-RELATED"/>
    <property type="match status" value="1"/>
</dbReference>
<dbReference type="PANTHER" id="PTHR11136">
    <property type="entry name" value="FOLYLPOLYGLUTAMATE SYNTHASE-RELATED"/>
    <property type="match status" value="1"/>
</dbReference>
<dbReference type="EC" id="6.3.2.17" evidence="3"/>
<evidence type="ECO:0000256" key="8">
    <source>
        <dbReference type="ARBA" id="ARBA00022842"/>
    </source>
</evidence>
<comment type="catalytic activity">
    <reaction evidence="10">
        <text>(6S)-5,6,7,8-tetrahydrofolyl-(gamma-L-Glu)(n) + L-glutamate + ATP = (6S)-5,6,7,8-tetrahydrofolyl-(gamma-L-Glu)(n+1) + ADP + phosphate + H(+)</text>
        <dbReference type="Rhea" id="RHEA:10580"/>
        <dbReference type="Rhea" id="RHEA-COMP:14738"/>
        <dbReference type="Rhea" id="RHEA-COMP:14740"/>
        <dbReference type="ChEBI" id="CHEBI:15378"/>
        <dbReference type="ChEBI" id="CHEBI:29985"/>
        <dbReference type="ChEBI" id="CHEBI:30616"/>
        <dbReference type="ChEBI" id="CHEBI:43474"/>
        <dbReference type="ChEBI" id="CHEBI:141005"/>
        <dbReference type="ChEBI" id="CHEBI:456216"/>
        <dbReference type="EC" id="6.3.2.17"/>
    </reaction>
</comment>
<evidence type="ECO:0000259" key="13">
    <source>
        <dbReference type="Pfam" id="PF08245"/>
    </source>
</evidence>
<dbReference type="STRING" id="797516.HMPREF9104_02855"/>
<keyword evidence="8" id="KW-0460">Magnesium</keyword>
<evidence type="ECO:0000256" key="5">
    <source>
        <dbReference type="ARBA" id="ARBA00022723"/>
    </source>
</evidence>
<dbReference type="Gene3D" id="3.40.1190.10">
    <property type="entry name" value="Mur-like, catalytic domain"/>
    <property type="match status" value="1"/>
</dbReference>
<dbReference type="NCBIfam" id="TIGR01499">
    <property type="entry name" value="folC"/>
    <property type="match status" value="1"/>
</dbReference>
<dbReference type="GO" id="GO:0046872">
    <property type="term" value="F:metal ion binding"/>
    <property type="evidence" value="ECO:0007669"/>
    <property type="project" value="UniProtKB-KW"/>
</dbReference>
<dbReference type="Gene3D" id="3.90.190.20">
    <property type="entry name" value="Mur ligase, C-terminal domain"/>
    <property type="match status" value="1"/>
</dbReference>
<evidence type="ECO:0000256" key="1">
    <source>
        <dbReference type="ARBA" id="ARBA00001946"/>
    </source>
</evidence>
<name>H1LJR9_9LACO</name>
<dbReference type="SUPFAM" id="SSF53623">
    <property type="entry name" value="MurD-like peptide ligases, catalytic domain"/>
    <property type="match status" value="1"/>
</dbReference>
<dbReference type="PIRSF" id="PIRSF001563">
    <property type="entry name" value="Folylpolyglu_synth"/>
    <property type="match status" value="1"/>
</dbReference>
<evidence type="ECO:0000313" key="14">
    <source>
        <dbReference type="EMBL" id="EHO48281.1"/>
    </source>
</evidence>
<dbReference type="Proteomes" id="UP000005025">
    <property type="component" value="Unassembled WGS sequence"/>
</dbReference>
<dbReference type="EMBL" id="AGRJ01000238">
    <property type="protein sequence ID" value="EHO48281.1"/>
    <property type="molecule type" value="Genomic_DNA"/>
</dbReference>
<dbReference type="FunFam" id="3.40.1190.10:FF:000011">
    <property type="entry name" value="Folylpolyglutamate synthase/dihydrofolate synthase"/>
    <property type="match status" value="1"/>
</dbReference>
<dbReference type="HOGENOM" id="CLU_015869_1_1_9"/>
<evidence type="ECO:0000256" key="11">
    <source>
        <dbReference type="PIRNR" id="PIRNR001563"/>
    </source>
</evidence>
<dbReference type="Pfam" id="PF08245">
    <property type="entry name" value="Mur_ligase_M"/>
    <property type="match status" value="1"/>
</dbReference>
<dbReference type="InterPro" id="IPR013221">
    <property type="entry name" value="Mur_ligase_cen"/>
</dbReference>
<dbReference type="InterPro" id="IPR001645">
    <property type="entry name" value="Folylpolyglutamate_synth"/>
</dbReference>
<evidence type="ECO:0000256" key="2">
    <source>
        <dbReference type="ARBA" id="ARBA00008276"/>
    </source>
</evidence>
<dbReference type="InterPro" id="IPR036615">
    <property type="entry name" value="Mur_ligase_C_dom_sf"/>
</dbReference>
<organism evidence="14 15">
    <name type="scientific">Lentilactobacillus kisonensis F0435</name>
    <dbReference type="NCBI Taxonomy" id="797516"/>
    <lineage>
        <taxon>Bacteria</taxon>
        <taxon>Bacillati</taxon>
        <taxon>Bacillota</taxon>
        <taxon>Bacilli</taxon>
        <taxon>Lactobacillales</taxon>
        <taxon>Lactobacillaceae</taxon>
        <taxon>Lentilactobacillus</taxon>
    </lineage>
</organism>
<evidence type="ECO:0000256" key="10">
    <source>
        <dbReference type="ARBA" id="ARBA00047493"/>
    </source>
</evidence>
<dbReference type="SUPFAM" id="SSF53244">
    <property type="entry name" value="MurD-like peptide ligases, peptide-binding domain"/>
    <property type="match status" value="1"/>
</dbReference>
<dbReference type="GO" id="GO:0005737">
    <property type="term" value="C:cytoplasm"/>
    <property type="evidence" value="ECO:0007669"/>
    <property type="project" value="TreeGrafter"/>
</dbReference>
<evidence type="ECO:0000256" key="6">
    <source>
        <dbReference type="ARBA" id="ARBA00022741"/>
    </source>
</evidence>
<sequence>MVLYQPRFEEKNMIDSYEDALNFIHGRSQFKKIPTLKRMRKLLAELGSPDKKVTAIHVAGTNGKGSTVAFLRNILEEDGYTVGTFTSPFLIKFNERISVNGVSLPDAEILRLAQKLYPVVKKLDQTLPEGGPTEFEIITAMMFTYFAEGHADIVIIEVGLGGLFDSTNVVVPKVSVIVTIGWDHMHILGDTLPKIAYQKAGIIKPNVPVVVGRVDQAPLAVITHTASEKKSPIAVLGADFMAVNPRERNWIESFDFTSESHQINNLATSLIGDYQTDNAAVAIQAYIAYTQQAGKTIHKTSIINGIKKTRWAGRFERVATEPTIVLDGAHNISAVDEVVKLLQNDFEHDQVFILMGILADKQAAKMVKKMATFDKAKIILTHFAGPGKRQAADPKKLDQQLGDLGKEVEVIADWQQAIEQIKPLLNDNDMLLITGSLYFISDVRKYLKVNSK</sequence>
<dbReference type="PROSITE" id="PS01012">
    <property type="entry name" value="FOLYLPOLYGLU_SYNT_2"/>
    <property type="match status" value="1"/>
</dbReference>
<feature type="domain" description="Mur ligase C-terminal" evidence="12">
    <location>
        <begin position="313"/>
        <end position="436"/>
    </location>
</feature>
<reference evidence="14 15" key="1">
    <citation type="submission" date="2011-09" db="EMBL/GenBank/DDBJ databases">
        <authorList>
            <person name="Weinstock G."/>
            <person name="Sodergren E."/>
            <person name="Clifton S."/>
            <person name="Fulton L."/>
            <person name="Fulton B."/>
            <person name="Courtney L."/>
            <person name="Fronick C."/>
            <person name="Harrison M."/>
            <person name="Strong C."/>
            <person name="Farmer C."/>
            <person name="Delahaunty K."/>
            <person name="Markovic C."/>
            <person name="Hall O."/>
            <person name="Minx P."/>
            <person name="Tomlinson C."/>
            <person name="Mitreva M."/>
            <person name="Hou S."/>
            <person name="Chen J."/>
            <person name="Wollam A."/>
            <person name="Pepin K.H."/>
            <person name="Johnson M."/>
            <person name="Bhonagiri V."/>
            <person name="Zhang X."/>
            <person name="Suruliraj S."/>
            <person name="Warren W."/>
            <person name="Chinwalla A."/>
            <person name="Mardis E.R."/>
            <person name="Wilson R.K."/>
        </authorList>
    </citation>
    <scope>NUCLEOTIDE SEQUENCE [LARGE SCALE GENOMIC DNA]</scope>
    <source>
        <strain evidence="14 15">F0435</strain>
    </source>
</reference>
<evidence type="ECO:0000259" key="12">
    <source>
        <dbReference type="Pfam" id="PF02875"/>
    </source>
</evidence>